<dbReference type="InterPro" id="IPR036477">
    <property type="entry name" value="Formyl_transf_N_sf"/>
</dbReference>
<organism evidence="10 11">
    <name type="scientific">Ceratopteris richardii</name>
    <name type="common">Triangle waterfern</name>
    <dbReference type="NCBI Taxonomy" id="49495"/>
    <lineage>
        <taxon>Eukaryota</taxon>
        <taxon>Viridiplantae</taxon>
        <taxon>Streptophyta</taxon>
        <taxon>Embryophyta</taxon>
        <taxon>Tracheophyta</taxon>
        <taxon>Polypodiopsida</taxon>
        <taxon>Polypodiidae</taxon>
        <taxon>Polypodiales</taxon>
        <taxon>Pteridineae</taxon>
        <taxon>Pteridaceae</taxon>
        <taxon>Parkerioideae</taxon>
        <taxon>Ceratopteris</taxon>
    </lineage>
</organism>
<evidence type="ECO:0000256" key="6">
    <source>
        <dbReference type="ARBA" id="ARBA00041324"/>
    </source>
</evidence>
<evidence type="ECO:0000259" key="9">
    <source>
        <dbReference type="Pfam" id="PF00551"/>
    </source>
</evidence>
<gene>
    <name evidence="10" type="ORF">KP509_11G018400</name>
</gene>
<sequence>MAEAHVQVAKVAVSSPPSLGAFKLQPPPTSLSFITNRRSLGSQAILSSSLRYGVSRPLRRADKLLCSEGVRVYASVDENVENKDTGFQRKKLAVFVSGGGSNFRALHEACLQNRIFGDCVLVVSDKPDCKACDYAEGNNIPVAQYPYNKALNSGLSPVELVRTLRQFEVDIVILAGYLKLVPAEVIQSFPRAILNIHPALLPAFGGKGFYGRKVHEAVIKSGARYSGPTVHFVDEKYDHGSIVAQRVVPVLAYDTPEDLAARVLKEEHTIYPEVVAAVCEDRIFWREDGVPLIRRSWDEAEYF</sequence>
<comment type="caution">
    <text evidence="10">The sequence shown here is derived from an EMBL/GenBank/DDBJ whole genome shotgun (WGS) entry which is preliminary data.</text>
</comment>
<keyword evidence="3" id="KW-0808">Transferase</keyword>
<reference evidence="10" key="1">
    <citation type="submission" date="2021-08" db="EMBL/GenBank/DDBJ databases">
        <title>WGS assembly of Ceratopteris richardii.</title>
        <authorList>
            <person name="Marchant D.B."/>
            <person name="Chen G."/>
            <person name="Jenkins J."/>
            <person name="Shu S."/>
            <person name="Leebens-Mack J."/>
            <person name="Grimwood J."/>
            <person name="Schmutz J."/>
            <person name="Soltis P."/>
            <person name="Soltis D."/>
            <person name="Chen Z.-H."/>
        </authorList>
    </citation>
    <scope>NUCLEOTIDE SEQUENCE</scope>
    <source>
        <strain evidence="10">Whitten #5841</strain>
        <tissue evidence="10">Leaf</tissue>
    </source>
</reference>
<dbReference type="InterPro" id="IPR002376">
    <property type="entry name" value="Formyl_transf_N"/>
</dbReference>
<keyword evidence="4" id="KW-0658">Purine biosynthesis</keyword>
<dbReference type="InterPro" id="IPR004607">
    <property type="entry name" value="GART"/>
</dbReference>
<dbReference type="HAMAP" id="MF_01930">
    <property type="entry name" value="PurN"/>
    <property type="match status" value="1"/>
</dbReference>
<evidence type="ECO:0000256" key="3">
    <source>
        <dbReference type="ARBA" id="ARBA00022679"/>
    </source>
</evidence>
<dbReference type="GO" id="GO:0009507">
    <property type="term" value="C:chloroplast"/>
    <property type="evidence" value="ECO:0007669"/>
    <property type="project" value="TreeGrafter"/>
</dbReference>
<dbReference type="PANTHER" id="PTHR43369:SF2">
    <property type="entry name" value="PHOSPHORIBOSYLGLYCINAMIDE FORMYLTRANSFERASE"/>
    <property type="match status" value="1"/>
</dbReference>
<evidence type="ECO:0000256" key="5">
    <source>
        <dbReference type="ARBA" id="ARBA00038440"/>
    </source>
</evidence>
<dbReference type="OMA" id="CGGADYA"/>
<evidence type="ECO:0000256" key="1">
    <source>
        <dbReference type="ARBA" id="ARBA00005054"/>
    </source>
</evidence>
<dbReference type="NCBIfam" id="TIGR00639">
    <property type="entry name" value="PurN"/>
    <property type="match status" value="1"/>
</dbReference>
<evidence type="ECO:0000313" key="11">
    <source>
        <dbReference type="Proteomes" id="UP000825935"/>
    </source>
</evidence>
<evidence type="ECO:0000313" key="10">
    <source>
        <dbReference type="EMBL" id="KAH7424659.1"/>
    </source>
</evidence>
<feature type="domain" description="Formyl transferase N-terminal" evidence="9">
    <location>
        <begin position="90"/>
        <end position="275"/>
    </location>
</feature>
<comment type="pathway">
    <text evidence="1">Purine metabolism; IMP biosynthesis via de novo pathway; N(2)-formyl-N(1)-(5-phospho-D-ribosyl)glycinamide from N(1)-(5-phospho-D-ribosyl)glycinamide (10-formyl THF route): step 1/1.</text>
</comment>
<dbReference type="Gene3D" id="3.40.50.170">
    <property type="entry name" value="Formyl transferase, N-terminal domain"/>
    <property type="match status" value="1"/>
</dbReference>
<dbReference type="InterPro" id="IPR001555">
    <property type="entry name" value="GART_AS"/>
</dbReference>
<comment type="catalytic activity">
    <reaction evidence="8">
        <text>N(1)-(5-phospho-beta-D-ribosyl)glycinamide + (6R)-10-formyltetrahydrofolate = N(2)-formyl-N(1)-(5-phospho-beta-D-ribosyl)glycinamide + (6S)-5,6,7,8-tetrahydrofolate + H(+)</text>
        <dbReference type="Rhea" id="RHEA:15053"/>
        <dbReference type="ChEBI" id="CHEBI:15378"/>
        <dbReference type="ChEBI" id="CHEBI:57453"/>
        <dbReference type="ChEBI" id="CHEBI:143788"/>
        <dbReference type="ChEBI" id="CHEBI:147286"/>
        <dbReference type="ChEBI" id="CHEBI:195366"/>
        <dbReference type="EC" id="2.1.2.2"/>
    </reaction>
</comment>
<dbReference type="EC" id="2.1.2.2" evidence="2"/>
<name>A0A8T2TVY1_CERRI</name>
<dbReference type="GO" id="GO:0006189">
    <property type="term" value="P:'de novo' IMP biosynthetic process"/>
    <property type="evidence" value="ECO:0007669"/>
    <property type="project" value="InterPro"/>
</dbReference>
<dbReference type="SUPFAM" id="SSF53328">
    <property type="entry name" value="Formyltransferase"/>
    <property type="match status" value="1"/>
</dbReference>
<accession>A0A8T2TVY1</accession>
<evidence type="ECO:0000256" key="8">
    <source>
        <dbReference type="ARBA" id="ARBA00047664"/>
    </source>
</evidence>
<proteinExistence type="inferred from homology"/>
<evidence type="ECO:0000256" key="2">
    <source>
        <dbReference type="ARBA" id="ARBA00012254"/>
    </source>
</evidence>
<dbReference type="Pfam" id="PF00551">
    <property type="entry name" value="Formyl_trans_N"/>
    <property type="match status" value="1"/>
</dbReference>
<dbReference type="Proteomes" id="UP000825935">
    <property type="component" value="Chromosome 11"/>
</dbReference>
<keyword evidence="11" id="KW-1185">Reference proteome</keyword>
<protein>
    <recommendedName>
        <fullName evidence="2">phosphoribosylglycinamide formyltransferase 1</fullName>
        <ecNumber evidence="2">2.1.2.2</ecNumber>
    </recommendedName>
    <alternativeName>
        <fullName evidence="7">5'-phosphoribosylglycinamide transformylase</fullName>
    </alternativeName>
    <alternativeName>
        <fullName evidence="6">GAR transformylase</fullName>
    </alternativeName>
</protein>
<dbReference type="AlphaFoldDB" id="A0A8T2TVY1"/>
<dbReference type="PANTHER" id="PTHR43369">
    <property type="entry name" value="PHOSPHORIBOSYLGLYCINAMIDE FORMYLTRANSFERASE"/>
    <property type="match status" value="1"/>
</dbReference>
<evidence type="ECO:0000256" key="4">
    <source>
        <dbReference type="ARBA" id="ARBA00022755"/>
    </source>
</evidence>
<dbReference type="CDD" id="cd08645">
    <property type="entry name" value="FMT_core_GART"/>
    <property type="match status" value="1"/>
</dbReference>
<evidence type="ECO:0000256" key="7">
    <source>
        <dbReference type="ARBA" id="ARBA00041682"/>
    </source>
</evidence>
<comment type="similarity">
    <text evidence="5">Belongs to the GART family.</text>
</comment>
<dbReference type="PROSITE" id="PS00373">
    <property type="entry name" value="GART"/>
    <property type="match status" value="1"/>
</dbReference>
<dbReference type="GO" id="GO:0004644">
    <property type="term" value="F:phosphoribosylglycinamide formyltransferase activity"/>
    <property type="evidence" value="ECO:0007669"/>
    <property type="project" value="UniProtKB-EC"/>
</dbReference>
<dbReference type="EMBL" id="CM035416">
    <property type="protein sequence ID" value="KAH7424659.1"/>
    <property type="molecule type" value="Genomic_DNA"/>
</dbReference>
<dbReference type="OrthoDB" id="2018833at2759"/>